<organism evidence="2 3">
    <name type="scientific">Acinetobacter thutiue</name>
    <dbReference type="NCBI Taxonomy" id="2998078"/>
    <lineage>
        <taxon>Bacteria</taxon>
        <taxon>Pseudomonadati</taxon>
        <taxon>Pseudomonadota</taxon>
        <taxon>Gammaproteobacteria</taxon>
        <taxon>Moraxellales</taxon>
        <taxon>Moraxellaceae</taxon>
        <taxon>Acinetobacter</taxon>
    </lineage>
</organism>
<evidence type="ECO:0000313" key="2">
    <source>
        <dbReference type="EMBL" id="MDN0014073.1"/>
    </source>
</evidence>
<proteinExistence type="predicted"/>
<gene>
    <name evidence="2" type="ORF">QTA56_07460</name>
</gene>
<name>A0ABT7WN23_9GAMM</name>
<accession>A0ABT7WN23</accession>
<keyword evidence="1" id="KW-0812">Transmembrane</keyword>
<feature type="transmembrane region" description="Helical" evidence="1">
    <location>
        <begin position="48"/>
        <end position="67"/>
    </location>
</feature>
<keyword evidence="3" id="KW-1185">Reference proteome</keyword>
<protein>
    <submittedName>
        <fullName evidence="2">Uncharacterized protein</fullName>
    </submittedName>
</protein>
<keyword evidence="1" id="KW-0472">Membrane</keyword>
<keyword evidence="1" id="KW-1133">Transmembrane helix</keyword>
<dbReference type="RefSeq" id="WP_267980305.1">
    <property type="nucleotide sequence ID" value="NZ_JAPQKF010000002.1"/>
</dbReference>
<reference evidence="2" key="1">
    <citation type="submission" date="2023-06" db="EMBL/GenBank/DDBJ databases">
        <title>Two novel species of Acinetobacter isolated from motorbike repairing workshop in Vietnam.</title>
        <authorList>
            <person name="Le N.T.T."/>
        </authorList>
    </citation>
    <scope>NUCLEOTIDE SEQUENCE</scope>
    <source>
        <strain evidence="2">VNH17</strain>
    </source>
</reference>
<sequence>MEKLKIKAEGEKSQAAYNIFNKPVYMVCPKQKKCSQMSYKQNAKFSEWFMWFFIFLVLFSILSSPFIRNEMTAIFSFVMYIIGFIGFCLSALCVMFFNVHIKKY</sequence>
<comment type="caution">
    <text evidence="2">The sequence shown here is derived from an EMBL/GenBank/DDBJ whole genome shotgun (WGS) entry which is preliminary data.</text>
</comment>
<feature type="transmembrane region" description="Helical" evidence="1">
    <location>
        <begin position="73"/>
        <end position="97"/>
    </location>
</feature>
<evidence type="ECO:0000313" key="3">
    <source>
        <dbReference type="Proteomes" id="UP001168524"/>
    </source>
</evidence>
<evidence type="ECO:0000256" key="1">
    <source>
        <dbReference type="SAM" id="Phobius"/>
    </source>
</evidence>
<dbReference type="Proteomes" id="UP001168524">
    <property type="component" value="Unassembled WGS sequence"/>
</dbReference>
<dbReference type="EMBL" id="JAUDZE010000002">
    <property type="protein sequence ID" value="MDN0014073.1"/>
    <property type="molecule type" value="Genomic_DNA"/>
</dbReference>